<organism evidence="1">
    <name type="scientific">Streptomyces haneummycinicus</name>
    <dbReference type="NCBI Taxonomy" id="3074435"/>
    <lineage>
        <taxon>Bacteria</taxon>
        <taxon>Bacillati</taxon>
        <taxon>Actinomycetota</taxon>
        <taxon>Actinomycetes</taxon>
        <taxon>Kitasatosporales</taxon>
        <taxon>Streptomycetaceae</taxon>
        <taxon>Streptomyces</taxon>
    </lineage>
</organism>
<dbReference type="AlphaFoldDB" id="A0AAT9HLX4"/>
<sequence length="206" mass="22612">MITNALLVGPELAKHPFGSEPVIRWRDVRDEPPNVGAWPVRAQQERQHWDWTPLESVGPLRFGMKPQEVAAALSEEPTTRHGRYPFGMSWEGLGQWILGEDRFDRVGVTAHYSSGYSWPPTLGAVTVHGRTGPQVECAGIRLIGMTVSAVDTALIQHIEERDLGLVIGCGGDLGVNGLNMHVRASRAGDTAVSEARFCQAQWEDHG</sequence>
<gene>
    <name evidence="1" type="ORF">SHKM778_46290</name>
</gene>
<protein>
    <submittedName>
        <fullName evidence="1">Uncharacterized protein</fullName>
    </submittedName>
</protein>
<name>A0AAT9HLX4_9ACTN</name>
<reference evidence="1" key="1">
    <citation type="submission" date="2024-06" db="EMBL/GenBank/DDBJ databases">
        <authorList>
            <consortium name="consrtm"/>
            <person name="Uemura M."/>
            <person name="Terahara T."/>
        </authorList>
    </citation>
    <scope>NUCLEOTIDE SEQUENCE</scope>
    <source>
        <strain evidence="1">KM77-8</strain>
    </source>
</reference>
<reference evidence="1" key="2">
    <citation type="submission" date="2024-07" db="EMBL/GenBank/DDBJ databases">
        <title>Streptomyces haneummycinica sp. nov., a new antibiotic-producing actinobacterium isolated from marine sediment.</title>
        <authorList>
            <person name="Uemura M."/>
            <person name="Hamada M."/>
            <person name="Hirano S."/>
            <person name="Kobayashi K."/>
            <person name="Ohshiro T."/>
            <person name="Kobayashi T."/>
            <person name="Terahara T."/>
        </authorList>
    </citation>
    <scope>NUCLEOTIDE SEQUENCE</scope>
    <source>
        <strain evidence="1">KM77-8</strain>
    </source>
</reference>
<proteinExistence type="predicted"/>
<accession>A0AAT9HLX4</accession>
<dbReference type="EMBL" id="AP035768">
    <property type="protein sequence ID" value="BFO18241.1"/>
    <property type="molecule type" value="Genomic_DNA"/>
</dbReference>
<evidence type="ECO:0000313" key="1">
    <source>
        <dbReference type="EMBL" id="BFO18241.1"/>
    </source>
</evidence>